<gene>
    <name evidence="2" type="primary">Dper\GL22254</name>
    <name evidence="2" type="ORF">Dper_GL22254</name>
</gene>
<feature type="compositionally biased region" description="Basic and acidic residues" evidence="1">
    <location>
        <begin position="366"/>
        <end position="385"/>
    </location>
</feature>
<dbReference type="OMA" id="QFNGKRP"/>
<name>B4GFP0_DROPE</name>
<feature type="compositionally biased region" description="Basic residues" evidence="1">
    <location>
        <begin position="708"/>
        <end position="727"/>
    </location>
</feature>
<dbReference type="STRING" id="7234.B4GFP0"/>
<feature type="region of interest" description="Disordered" evidence="1">
    <location>
        <begin position="309"/>
        <end position="335"/>
    </location>
</feature>
<feature type="region of interest" description="Disordered" evidence="1">
    <location>
        <begin position="464"/>
        <end position="497"/>
    </location>
</feature>
<evidence type="ECO:0000256" key="1">
    <source>
        <dbReference type="SAM" id="MobiDB-lite"/>
    </source>
</evidence>
<reference evidence="2 3" key="1">
    <citation type="journal article" date="2007" name="Nature">
        <title>Evolution of genes and genomes on the Drosophila phylogeny.</title>
        <authorList>
            <consortium name="Drosophila 12 Genomes Consortium"/>
            <person name="Clark A.G."/>
            <person name="Eisen M.B."/>
            <person name="Smith D.R."/>
            <person name="Bergman C.M."/>
            <person name="Oliver B."/>
            <person name="Markow T.A."/>
            <person name="Kaufman T.C."/>
            <person name="Kellis M."/>
            <person name="Gelbart W."/>
            <person name="Iyer V.N."/>
            <person name="Pollard D.A."/>
            <person name="Sackton T.B."/>
            <person name="Larracuente A.M."/>
            <person name="Singh N.D."/>
            <person name="Abad J.P."/>
            <person name="Abt D.N."/>
            <person name="Adryan B."/>
            <person name="Aguade M."/>
            <person name="Akashi H."/>
            <person name="Anderson W.W."/>
            <person name="Aquadro C.F."/>
            <person name="Ardell D.H."/>
            <person name="Arguello R."/>
            <person name="Artieri C.G."/>
            <person name="Barbash D.A."/>
            <person name="Barker D."/>
            <person name="Barsanti P."/>
            <person name="Batterham P."/>
            <person name="Batzoglou S."/>
            <person name="Begun D."/>
            <person name="Bhutkar A."/>
            <person name="Blanco E."/>
            <person name="Bosak S.A."/>
            <person name="Bradley R.K."/>
            <person name="Brand A.D."/>
            <person name="Brent M.R."/>
            <person name="Brooks A.N."/>
            <person name="Brown R.H."/>
            <person name="Butlin R.K."/>
            <person name="Caggese C."/>
            <person name="Calvi B.R."/>
            <person name="Bernardo de Carvalho A."/>
            <person name="Caspi A."/>
            <person name="Castrezana S."/>
            <person name="Celniker S.E."/>
            <person name="Chang J.L."/>
            <person name="Chapple C."/>
            <person name="Chatterji S."/>
            <person name="Chinwalla A."/>
            <person name="Civetta A."/>
            <person name="Clifton S.W."/>
            <person name="Comeron J.M."/>
            <person name="Costello J.C."/>
            <person name="Coyne J.A."/>
            <person name="Daub J."/>
            <person name="David R.G."/>
            <person name="Delcher A.L."/>
            <person name="Delehaunty K."/>
            <person name="Do C.B."/>
            <person name="Ebling H."/>
            <person name="Edwards K."/>
            <person name="Eickbush T."/>
            <person name="Evans J.D."/>
            <person name="Filipski A."/>
            <person name="Findeiss S."/>
            <person name="Freyhult E."/>
            <person name="Fulton L."/>
            <person name="Fulton R."/>
            <person name="Garcia A.C."/>
            <person name="Gardiner A."/>
            <person name="Garfield D.A."/>
            <person name="Garvin B.E."/>
            <person name="Gibson G."/>
            <person name="Gilbert D."/>
            <person name="Gnerre S."/>
            <person name="Godfrey J."/>
            <person name="Good R."/>
            <person name="Gotea V."/>
            <person name="Gravely B."/>
            <person name="Greenberg A.J."/>
            <person name="Griffiths-Jones S."/>
            <person name="Gross S."/>
            <person name="Guigo R."/>
            <person name="Gustafson E.A."/>
            <person name="Haerty W."/>
            <person name="Hahn M.W."/>
            <person name="Halligan D.L."/>
            <person name="Halpern A.L."/>
            <person name="Halter G.M."/>
            <person name="Han M.V."/>
            <person name="Heger A."/>
            <person name="Hillier L."/>
            <person name="Hinrichs A.S."/>
            <person name="Holmes I."/>
            <person name="Hoskins R.A."/>
            <person name="Hubisz M.J."/>
            <person name="Hultmark D."/>
            <person name="Huntley M.A."/>
            <person name="Jaffe D.B."/>
            <person name="Jagadeeshan S."/>
            <person name="Jeck W.R."/>
            <person name="Johnson J."/>
            <person name="Jones C.D."/>
            <person name="Jordan W.C."/>
            <person name="Karpen G.H."/>
            <person name="Kataoka E."/>
            <person name="Keightley P.D."/>
            <person name="Kheradpour P."/>
            <person name="Kirkness E.F."/>
            <person name="Koerich L.B."/>
            <person name="Kristiansen K."/>
            <person name="Kudrna D."/>
            <person name="Kulathinal R.J."/>
            <person name="Kumar S."/>
            <person name="Kwok R."/>
            <person name="Lander E."/>
            <person name="Langley C.H."/>
            <person name="Lapoint R."/>
            <person name="Lazzaro B.P."/>
            <person name="Lee S.J."/>
            <person name="Levesque L."/>
            <person name="Li R."/>
            <person name="Lin C.F."/>
            <person name="Lin M.F."/>
            <person name="Lindblad-Toh K."/>
            <person name="Llopart A."/>
            <person name="Long M."/>
            <person name="Low L."/>
            <person name="Lozovsky E."/>
            <person name="Lu J."/>
            <person name="Luo M."/>
            <person name="Machado C.A."/>
            <person name="Makalowski W."/>
            <person name="Marzo M."/>
            <person name="Matsuda M."/>
            <person name="Matzkin L."/>
            <person name="McAllister B."/>
            <person name="McBride C.S."/>
            <person name="McKernan B."/>
            <person name="McKernan K."/>
            <person name="Mendez-Lago M."/>
            <person name="Minx P."/>
            <person name="Mollenhauer M.U."/>
            <person name="Montooth K."/>
            <person name="Mount S.M."/>
            <person name="Mu X."/>
            <person name="Myers E."/>
            <person name="Negre B."/>
            <person name="Newfeld S."/>
            <person name="Nielsen R."/>
            <person name="Noor M.A."/>
            <person name="O'Grady P."/>
            <person name="Pachter L."/>
            <person name="Papaceit M."/>
            <person name="Parisi M.J."/>
            <person name="Parisi M."/>
            <person name="Parts L."/>
            <person name="Pedersen J.S."/>
            <person name="Pesole G."/>
            <person name="Phillippy A.M."/>
            <person name="Ponting C.P."/>
            <person name="Pop M."/>
            <person name="Porcelli D."/>
            <person name="Powell J.R."/>
            <person name="Prohaska S."/>
            <person name="Pruitt K."/>
            <person name="Puig M."/>
            <person name="Quesneville H."/>
            <person name="Ram K.R."/>
            <person name="Rand D."/>
            <person name="Rasmussen M.D."/>
            <person name="Reed L.K."/>
            <person name="Reenan R."/>
            <person name="Reily A."/>
            <person name="Remington K.A."/>
            <person name="Rieger T.T."/>
            <person name="Ritchie M.G."/>
            <person name="Robin C."/>
            <person name="Rogers Y.H."/>
            <person name="Rohde C."/>
            <person name="Rozas J."/>
            <person name="Rubenfield M.J."/>
            <person name="Ruiz A."/>
            <person name="Russo S."/>
            <person name="Salzberg S.L."/>
            <person name="Sanchez-Gracia A."/>
            <person name="Saranga D.J."/>
            <person name="Sato H."/>
            <person name="Schaeffer S.W."/>
            <person name="Schatz M.C."/>
            <person name="Schlenke T."/>
            <person name="Schwartz R."/>
            <person name="Segarra C."/>
            <person name="Singh R.S."/>
            <person name="Sirot L."/>
            <person name="Sirota M."/>
            <person name="Sisneros N.B."/>
            <person name="Smith C.D."/>
            <person name="Smith T.F."/>
            <person name="Spieth J."/>
            <person name="Stage D.E."/>
            <person name="Stark A."/>
            <person name="Stephan W."/>
            <person name="Strausberg R.L."/>
            <person name="Strempel S."/>
            <person name="Sturgill D."/>
            <person name="Sutton G."/>
            <person name="Sutton G.G."/>
            <person name="Tao W."/>
            <person name="Teichmann S."/>
            <person name="Tobari Y.N."/>
            <person name="Tomimura Y."/>
            <person name="Tsolas J.M."/>
            <person name="Valente V.L."/>
            <person name="Venter E."/>
            <person name="Venter J.C."/>
            <person name="Vicario S."/>
            <person name="Vieira F.G."/>
            <person name="Vilella A.J."/>
            <person name="Villasante A."/>
            <person name="Walenz B."/>
            <person name="Wang J."/>
            <person name="Wasserman M."/>
            <person name="Watts T."/>
            <person name="Wilson D."/>
            <person name="Wilson R.K."/>
            <person name="Wing R.A."/>
            <person name="Wolfner M.F."/>
            <person name="Wong A."/>
            <person name="Wong G.K."/>
            <person name="Wu C.I."/>
            <person name="Wu G."/>
            <person name="Yamamoto D."/>
            <person name="Yang H.P."/>
            <person name="Yang S.P."/>
            <person name="Yorke J.A."/>
            <person name="Yoshida K."/>
            <person name="Zdobnov E."/>
            <person name="Zhang P."/>
            <person name="Zhang Y."/>
            <person name="Zimin A.V."/>
            <person name="Baldwin J."/>
            <person name="Abdouelleil A."/>
            <person name="Abdulkadir J."/>
            <person name="Abebe A."/>
            <person name="Abera B."/>
            <person name="Abreu J."/>
            <person name="Acer S.C."/>
            <person name="Aftuck L."/>
            <person name="Alexander A."/>
            <person name="An P."/>
            <person name="Anderson E."/>
            <person name="Anderson S."/>
            <person name="Arachi H."/>
            <person name="Azer M."/>
            <person name="Bachantsang P."/>
            <person name="Barry A."/>
            <person name="Bayul T."/>
            <person name="Berlin A."/>
            <person name="Bessette D."/>
            <person name="Bloom T."/>
            <person name="Blye J."/>
            <person name="Boguslavskiy L."/>
            <person name="Bonnet C."/>
            <person name="Boukhgalter B."/>
            <person name="Bourzgui I."/>
            <person name="Brown A."/>
            <person name="Cahill P."/>
            <person name="Channer S."/>
            <person name="Cheshatsang Y."/>
            <person name="Chuda L."/>
            <person name="Citroen M."/>
            <person name="Collymore A."/>
            <person name="Cooke P."/>
            <person name="Costello M."/>
            <person name="D'Aco K."/>
            <person name="Daza R."/>
            <person name="De Haan G."/>
            <person name="DeGray S."/>
            <person name="DeMaso C."/>
            <person name="Dhargay N."/>
            <person name="Dooley K."/>
            <person name="Dooley E."/>
            <person name="Doricent M."/>
            <person name="Dorje P."/>
            <person name="Dorjee K."/>
            <person name="Dupes A."/>
            <person name="Elong R."/>
            <person name="Falk J."/>
            <person name="Farina A."/>
            <person name="Faro S."/>
            <person name="Ferguson D."/>
            <person name="Fisher S."/>
            <person name="Foley C.D."/>
            <person name="Franke A."/>
            <person name="Friedrich D."/>
            <person name="Gadbois L."/>
            <person name="Gearin G."/>
            <person name="Gearin C.R."/>
            <person name="Giannoukos G."/>
            <person name="Goode T."/>
            <person name="Graham J."/>
            <person name="Grandbois E."/>
            <person name="Grewal S."/>
            <person name="Gyaltsen K."/>
            <person name="Hafez N."/>
            <person name="Hagos B."/>
            <person name="Hall J."/>
            <person name="Henson C."/>
            <person name="Hollinger A."/>
            <person name="Honan T."/>
            <person name="Huard M.D."/>
            <person name="Hughes L."/>
            <person name="Hurhula B."/>
            <person name="Husby M.E."/>
            <person name="Kamat A."/>
            <person name="Kanga B."/>
            <person name="Kashin S."/>
            <person name="Khazanovich D."/>
            <person name="Kisner P."/>
            <person name="Lance K."/>
            <person name="Lara M."/>
            <person name="Lee W."/>
            <person name="Lennon N."/>
            <person name="Letendre F."/>
            <person name="LeVine R."/>
            <person name="Lipovsky A."/>
            <person name="Liu X."/>
            <person name="Liu J."/>
            <person name="Liu S."/>
            <person name="Lokyitsang T."/>
            <person name="Lokyitsang Y."/>
            <person name="Lubonja R."/>
            <person name="Lui A."/>
            <person name="MacDonald P."/>
            <person name="Magnisalis V."/>
            <person name="Maru K."/>
            <person name="Matthews C."/>
            <person name="McCusker W."/>
            <person name="McDonough S."/>
            <person name="Mehta T."/>
            <person name="Meldrim J."/>
            <person name="Meneus L."/>
            <person name="Mihai O."/>
            <person name="Mihalev A."/>
            <person name="Mihova T."/>
            <person name="Mittelman R."/>
            <person name="Mlenga V."/>
            <person name="Montmayeur A."/>
            <person name="Mulrain L."/>
            <person name="Navidi A."/>
            <person name="Naylor J."/>
            <person name="Negash T."/>
            <person name="Nguyen T."/>
            <person name="Nguyen N."/>
            <person name="Nicol R."/>
            <person name="Norbu C."/>
            <person name="Norbu N."/>
            <person name="Novod N."/>
            <person name="O'Neill B."/>
            <person name="Osman S."/>
            <person name="Markiewicz E."/>
            <person name="Oyono O.L."/>
            <person name="Patti C."/>
            <person name="Phunkhang P."/>
            <person name="Pierre F."/>
            <person name="Priest M."/>
            <person name="Raghuraman S."/>
            <person name="Rege F."/>
            <person name="Reyes R."/>
            <person name="Rise C."/>
            <person name="Rogov P."/>
            <person name="Ross K."/>
            <person name="Ryan E."/>
            <person name="Settipalli S."/>
            <person name="Shea T."/>
            <person name="Sherpa N."/>
            <person name="Shi L."/>
            <person name="Shih D."/>
            <person name="Sparrow T."/>
            <person name="Spaulding J."/>
            <person name="Stalker J."/>
            <person name="Stange-Thomann N."/>
            <person name="Stavropoulos S."/>
            <person name="Stone C."/>
            <person name="Strader C."/>
            <person name="Tesfaye S."/>
            <person name="Thomson T."/>
            <person name="Thoulutsang Y."/>
            <person name="Thoulutsang D."/>
            <person name="Topham K."/>
            <person name="Topping I."/>
            <person name="Tsamla T."/>
            <person name="Vassiliev H."/>
            <person name="Vo A."/>
            <person name="Wangchuk T."/>
            <person name="Wangdi T."/>
            <person name="Weiand M."/>
            <person name="Wilkinson J."/>
            <person name="Wilson A."/>
            <person name="Yadav S."/>
            <person name="Young G."/>
            <person name="Yu Q."/>
            <person name="Zembek L."/>
            <person name="Zhong D."/>
            <person name="Zimmer A."/>
            <person name="Zwirko Z."/>
            <person name="Jaffe D.B."/>
            <person name="Alvarez P."/>
            <person name="Brockman W."/>
            <person name="Butler J."/>
            <person name="Chin C."/>
            <person name="Gnerre S."/>
            <person name="Grabherr M."/>
            <person name="Kleber M."/>
            <person name="Mauceli E."/>
            <person name="MacCallum I."/>
        </authorList>
    </citation>
    <scope>NUCLEOTIDE SEQUENCE [LARGE SCALE GENOMIC DNA]</scope>
    <source>
        <strain evidence="3">MSH-3 / Tucson 14011-0111.49</strain>
    </source>
</reference>
<dbReference type="EMBL" id="CH479182">
    <property type="protein sequence ID" value="EDW34425.1"/>
    <property type="molecule type" value="Genomic_DNA"/>
</dbReference>
<protein>
    <submittedName>
        <fullName evidence="2">GL22254</fullName>
    </submittedName>
</protein>
<feature type="compositionally biased region" description="Low complexity" evidence="1">
    <location>
        <begin position="200"/>
        <end position="221"/>
    </location>
</feature>
<feature type="region of interest" description="Disordered" evidence="1">
    <location>
        <begin position="349"/>
        <end position="398"/>
    </location>
</feature>
<feature type="compositionally biased region" description="Basic and acidic residues" evidence="1">
    <location>
        <begin position="637"/>
        <end position="650"/>
    </location>
</feature>
<organism evidence="3">
    <name type="scientific">Drosophila persimilis</name>
    <name type="common">Fruit fly</name>
    <dbReference type="NCBI Taxonomy" id="7234"/>
    <lineage>
        <taxon>Eukaryota</taxon>
        <taxon>Metazoa</taxon>
        <taxon>Ecdysozoa</taxon>
        <taxon>Arthropoda</taxon>
        <taxon>Hexapoda</taxon>
        <taxon>Insecta</taxon>
        <taxon>Pterygota</taxon>
        <taxon>Neoptera</taxon>
        <taxon>Endopterygota</taxon>
        <taxon>Diptera</taxon>
        <taxon>Brachycera</taxon>
        <taxon>Muscomorpha</taxon>
        <taxon>Ephydroidea</taxon>
        <taxon>Drosophilidae</taxon>
        <taxon>Drosophila</taxon>
        <taxon>Sophophora</taxon>
    </lineage>
</organism>
<dbReference type="Proteomes" id="UP000008744">
    <property type="component" value="Unassembled WGS sequence"/>
</dbReference>
<feature type="region of interest" description="Disordered" evidence="1">
    <location>
        <begin position="113"/>
        <end position="144"/>
    </location>
</feature>
<dbReference type="PhylomeDB" id="B4GFP0"/>
<feature type="compositionally biased region" description="Acidic residues" evidence="1">
    <location>
        <begin position="470"/>
        <end position="480"/>
    </location>
</feature>
<dbReference type="PANTHER" id="PTHR31518">
    <property type="entry name" value="ARGININE/SERINE-RICH PROTEIN PNISR"/>
    <property type="match status" value="1"/>
</dbReference>
<feature type="compositionally biased region" description="Polar residues" evidence="1">
    <location>
        <begin position="160"/>
        <end position="183"/>
    </location>
</feature>
<feature type="region of interest" description="Disordered" evidence="1">
    <location>
        <begin position="159"/>
        <end position="252"/>
    </location>
</feature>
<dbReference type="AlphaFoldDB" id="B4GFP0"/>
<keyword evidence="3" id="KW-1185">Reference proteome</keyword>
<dbReference type="InterPro" id="IPR031937">
    <property type="entry name" value="PNISR"/>
</dbReference>
<evidence type="ECO:0000313" key="2">
    <source>
        <dbReference type="EMBL" id="EDW34425.1"/>
    </source>
</evidence>
<feature type="compositionally biased region" description="Low complexity" evidence="1">
    <location>
        <begin position="728"/>
        <end position="741"/>
    </location>
</feature>
<accession>B4GFP0</accession>
<dbReference type="HOGENOM" id="CLU_323734_0_0_1"/>
<feature type="region of interest" description="Disordered" evidence="1">
    <location>
        <begin position="516"/>
        <end position="741"/>
    </location>
</feature>
<feature type="compositionally biased region" description="Low complexity" evidence="1">
    <location>
        <begin position="232"/>
        <end position="246"/>
    </location>
</feature>
<proteinExistence type="predicted"/>
<evidence type="ECO:0000313" key="3">
    <source>
        <dbReference type="Proteomes" id="UP000008744"/>
    </source>
</evidence>
<dbReference type="eggNOG" id="ENOG502QUV0">
    <property type="taxonomic scope" value="Eukaryota"/>
</dbReference>
<feature type="compositionally biased region" description="Basic and acidic residues" evidence="1">
    <location>
        <begin position="516"/>
        <end position="552"/>
    </location>
</feature>
<feature type="compositionally biased region" description="Acidic residues" evidence="1">
    <location>
        <begin position="316"/>
        <end position="325"/>
    </location>
</feature>
<dbReference type="OrthoDB" id="10065820at2759"/>
<dbReference type="Pfam" id="PF15996">
    <property type="entry name" value="PNISR"/>
    <property type="match status" value="1"/>
</dbReference>
<feature type="compositionally biased region" description="Low complexity" evidence="1">
    <location>
        <begin position="581"/>
        <end position="621"/>
    </location>
</feature>
<sequence>MFPGGNANADLGYNKRNHNQFMAQLPPPPPSHFVPAATVANPLVATGLPLTIDWAQLAQQWIHMRDNTPAGIAMPMAPPPPIIGNVSGYQQQHMPTLPVRPPATTAKITRFEEHGEADMDMDDDNERGHGSETPPPAPSVTQSQWLGLTGTAPNAAVAAFSNTGKPPWSQWPNKTGNASSNRTAHIPSLLKLNVSNPNEPHQQLQAQNQNQQQPQQPPQAHSHQHELQPQPESSSSGNINSASSEIDANKRKMLPAWIREGLEKMEREKQRQMERQHSTVGDAEVLLQATSNVKQVSSKSLTTPVNPLNIANVASDSEDSNTGEEEAAHAKASVEPKVLVGKDILNKAGYRRSSSSSSGDNEQEVENEKESDNKSKSLEDAEKADGVTGATEAPGNGKNYEERLADLMLLVRRTLTEILLETTNEEIAAIAAETLKAHRAKASSAQVIRKSALSSITGNLGLAAYGDSSSESDEDEDDEEGARNAEAAKSADKSVQLSAEELKARIRRSKRAFERVIDDIEDRVAKQEQRDEQTLQRHRKQERERSDADKERRRIHSNPEASGETTAKHPTAHDKLLQFNDITSSSSSNSDSDDSNSISGSSKTSSSRGKSSSSRRTTSSRRGQSDHAGGSSSSSRNKYERRDHERERERRPRRNRTHYIGGRRNSSSHQPHQRRPRESSHSGEEDAGSSSYRRSSRHSSHASSYDHGKHRHRSRSRSKSRSTHHSHSYSSSSASQQRKRH</sequence>